<accession>A0A366S2G3</accession>
<feature type="transmembrane region" description="Helical" evidence="2">
    <location>
        <begin position="883"/>
        <end position="903"/>
    </location>
</feature>
<proteinExistence type="predicted"/>
<feature type="transmembrane region" description="Helical" evidence="2">
    <location>
        <begin position="1106"/>
        <end position="1129"/>
    </location>
</feature>
<keyword evidence="2" id="KW-1133">Transmembrane helix</keyword>
<feature type="transmembrane region" description="Helical" evidence="2">
    <location>
        <begin position="1039"/>
        <end position="1060"/>
    </location>
</feature>
<dbReference type="OrthoDB" id="3235083at2759"/>
<dbReference type="Proteomes" id="UP000253153">
    <property type="component" value="Unassembled WGS sequence"/>
</dbReference>
<dbReference type="GeneID" id="41993667"/>
<organism evidence="3 4">
    <name type="scientific">Fusarium coffeatum</name>
    <dbReference type="NCBI Taxonomy" id="231269"/>
    <lineage>
        <taxon>Eukaryota</taxon>
        <taxon>Fungi</taxon>
        <taxon>Dikarya</taxon>
        <taxon>Ascomycota</taxon>
        <taxon>Pezizomycotina</taxon>
        <taxon>Sordariomycetes</taxon>
        <taxon>Hypocreomycetidae</taxon>
        <taxon>Hypocreales</taxon>
        <taxon>Nectriaceae</taxon>
        <taxon>Fusarium</taxon>
        <taxon>Fusarium incarnatum-equiseti species complex</taxon>
    </lineage>
</organism>
<feature type="transmembrane region" description="Helical" evidence="2">
    <location>
        <begin position="1081"/>
        <end position="1100"/>
    </location>
</feature>
<feature type="region of interest" description="Disordered" evidence="1">
    <location>
        <begin position="735"/>
        <end position="757"/>
    </location>
</feature>
<keyword evidence="2" id="KW-0472">Membrane</keyword>
<feature type="transmembrane region" description="Helical" evidence="2">
    <location>
        <begin position="942"/>
        <end position="960"/>
    </location>
</feature>
<gene>
    <name evidence="3" type="ORF">FIESC28_04224</name>
</gene>
<keyword evidence="4" id="KW-1185">Reference proteome</keyword>
<dbReference type="AlphaFoldDB" id="A0A366S2G3"/>
<sequence length="1147" mass="124934">MATVTIDSELMTNYVSTVPIPSGSHHVTVLDENRMPMVFCLSNDISAPRLQILRRDTQGHSQLFDVHQLIGLPENAHVQTFHVEQSWELKLYLAVAYEEIGDNTKSLLHLVRPFNPERLRPDGEALTVITGNTRFGAIFKILMAPISGTNPNTKFPDIFLIHNELDQTSSWGKDISHIHVQAKFKGWFATQQLDTPEPAAEILDIAPASSVYGQGLYVLYVVKGITKIYARYLRPDPNATDGAMYTFTTNVSCPNGARCIASILNSSNGHSCLLIAAPDGIRYLTTIEATEKDKPGKLIFTESMFKSIRQLEVSQDNNDVSIWFRNNKDELGYIRTKATSVQSSAVSSLLLPAGMSSAFSAVITAPHAQTGNVVRQAVVSNDRSGNLMLIEQSLDVGLWRKTPFYKPSPSEPTPLKSYTITIKAKDNQGNNLSNGSLRLSASSSISILLNGRNTLLTTIPTWLDCDQSGSLDFIIPTESLGSQKLVIDQARSESGEALLLSREEYDASSKPMKLLSQKLQEIKSVGQFQSLKTQSGGDLFDGDVKQNQDLMKGAHSCLQTVTAAYGNMQSQSSTTISTTSATTNLVVKAQSSSDSFGDALMDGFFWLKEKFEEVTEWFIETAGTIWKFVCKIAGEIKEFVLDCVEKICEAATWIWEKVKVGWEKLVDFIGFIFSWDDILTTKDTISSTITAGLGYAAIKMDDISAKVDGFFTDLEKTVEQFGESIKLDKKLGGDNDPKDKKVAEAQSSTSTTWASERLKNGGAGTNTTVDYKGDKKTDNEATTFWESSVVPEINKLEASMSKVGQDITALFHKDGAIDGQDIIKVSKSLLIAGIQAVKGIIIKILQLVKTLFAKISDLGNAAINIPIFTWLYKKITKGHTLTLFDAISLVIAIPTTIFAKLITGKAPPTFDKMDGNLMKSLIEGGDVDQNIINDWSIFRAEVVVGITLTSAAVGLIKLFYKMATQGLDGALDELKTGPSSFFDIFGIVVDMIGCLMAIPDQLDMPGAEYRNAISGISCFRGVYHTVAFFIPSKAAFEKVVLVFDLLTVLANLGLSIAVGIEEAKAGSSWKDYDEGANATGFITSGLNALAGIAYFTAFFFKQNPEISAVGAAVMTGTMAGGAVLQGIVFKLQYDSTKRAALNSPPPF</sequence>
<feature type="compositionally biased region" description="Polar residues" evidence="1">
    <location>
        <begin position="745"/>
        <end position="754"/>
    </location>
</feature>
<evidence type="ECO:0000313" key="3">
    <source>
        <dbReference type="EMBL" id="RBR22926.1"/>
    </source>
</evidence>
<name>A0A366S2G3_9HYPO</name>
<evidence type="ECO:0000313" key="4">
    <source>
        <dbReference type="Proteomes" id="UP000253153"/>
    </source>
</evidence>
<evidence type="ECO:0000256" key="2">
    <source>
        <dbReference type="SAM" id="Phobius"/>
    </source>
</evidence>
<feature type="transmembrane region" description="Helical" evidence="2">
    <location>
        <begin position="851"/>
        <end position="871"/>
    </location>
</feature>
<keyword evidence="2" id="KW-0812">Transmembrane</keyword>
<evidence type="ECO:0000256" key="1">
    <source>
        <dbReference type="SAM" id="MobiDB-lite"/>
    </source>
</evidence>
<dbReference type="EMBL" id="QKXC01000083">
    <property type="protein sequence ID" value="RBR22926.1"/>
    <property type="molecule type" value="Genomic_DNA"/>
</dbReference>
<comment type="caution">
    <text evidence="3">The sequence shown here is derived from an EMBL/GenBank/DDBJ whole genome shotgun (WGS) entry which is preliminary data.</text>
</comment>
<dbReference type="RefSeq" id="XP_031017517.1">
    <property type="nucleotide sequence ID" value="XM_031158371.1"/>
</dbReference>
<protein>
    <submittedName>
        <fullName evidence="3">Uncharacterized protein</fullName>
    </submittedName>
</protein>
<reference evidence="3 4" key="1">
    <citation type="submission" date="2018-06" db="EMBL/GenBank/DDBJ databases">
        <title>Fusarium incarnatum-equiseti species complex species 28.</title>
        <authorList>
            <person name="Gardiner D.M."/>
        </authorList>
    </citation>
    <scope>NUCLEOTIDE SEQUENCE [LARGE SCALE GENOMIC DNA]</scope>
    <source>
        <strain evidence="3 4">FIESC_28</strain>
    </source>
</reference>